<evidence type="ECO:0000313" key="1">
    <source>
        <dbReference type="EMBL" id="BAK33336.1"/>
    </source>
</evidence>
<dbReference type="RefSeq" id="WP_013861225.1">
    <property type="nucleotide sequence ID" value="NC_015635.1"/>
</dbReference>
<dbReference type="PANTHER" id="PTHR37489:SF1">
    <property type="entry name" value="DUF3500 DOMAIN-CONTAINING PROTEIN"/>
    <property type="match status" value="1"/>
</dbReference>
<keyword evidence="2" id="KW-1185">Reference proteome</keyword>
<dbReference type="EMBL" id="AP012204">
    <property type="protein sequence ID" value="BAK33336.1"/>
    <property type="molecule type" value="Genomic_DNA"/>
</dbReference>
<evidence type="ECO:0000313" key="2">
    <source>
        <dbReference type="Proteomes" id="UP000007947"/>
    </source>
</evidence>
<proteinExistence type="predicted"/>
<dbReference type="eggNOG" id="COG0715">
    <property type="taxonomic scope" value="Bacteria"/>
</dbReference>
<dbReference type="PANTHER" id="PTHR37489">
    <property type="entry name" value="DUF3500 DOMAIN-CONTAINING PROTEIN"/>
    <property type="match status" value="1"/>
</dbReference>
<protein>
    <recommendedName>
        <fullName evidence="3">DUF3500 domain-containing protein</fullName>
    </recommendedName>
</protein>
<evidence type="ECO:0008006" key="3">
    <source>
        <dbReference type="Google" id="ProtNLM"/>
    </source>
</evidence>
<dbReference type="Pfam" id="PF12006">
    <property type="entry name" value="DUF3500"/>
    <property type="match status" value="1"/>
</dbReference>
<name>F5XJ10_MICPN</name>
<dbReference type="InterPro" id="IPR021889">
    <property type="entry name" value="DUF3500"/>
</dbReference>
<dbReference type="Proteomes" id="UP000007947">
    <property type="component" value="Chromosome"/>
</dbReference>
<reference evidence="1 2" key="1">
    <citation type="submission" date="2011-05" db="EMBL/GenBank/DDBJ databases">
        <title>Whole genome sequence of Microlunatus phosphovorus NM-1.</title>
        <authorList>
            <person name="Hosoyama A."/>
            <person name="Sasaki K."/>
            <person name="Harada T."/>
            <person name="Igarashi R."/>
            <person name="Kawakoshi A."/>
            <person name="Sasagawa M."/>
            <person name="Fukada J."/>
            <person name="Nakamura S."/>
            <person name="Katano Y."/>
            <person name="Hanada S."/>
            <person name="Kamagata Y."/>
            <person name="Nakamura N."/>
            <person name="Yamazaki S."/>
            <person name="Fujita N."/>
        </authorList>
    </citation>
    <scope>NUCLEOTIDE SEQUENCE [LARGE SCALE GENOMIC DNA]</scope>
    <source>
        <strain evidence="2">ATCC 700054 / DSM 10555 / JCM 9379 / NBRC 101784 / NCIMB 13414 / VKM Ac-1990 / NM-1</strain>
    </source>
</reference>
<gene>
    <name evidence="1" type="ordered locus">MLP_03220</name>
</gene>
<accession>F5XJ10</accession>
<dbReference type="HOGENOM" id="CLU_033093_0_0_11"/>
<sequence>MAELTMPELASAMGAAVRKLVDQLDAEQRRRGVFPFDGDLHKRWTYLPGERPGLRLGDLSDVQLDVALDLLELAHSVRGWSDTQLVIRIEAARRELALQQADRSDIDPYRDLPYWLVVLGDPRSTEPWAWRINGHHLLAQATIVGDQVGGVPHFFGAEPATVLAGPHTGLRALPREGDLARELMLTLQEDQRSLAQIATTAPADIASRWDPVVSLPERPRGISYGHLDRGQRELFEALLRQYVDRASPAIANQAWVDITDAGLQQVCFGWAGPVEPGAGHYYALSGPSLLIEYDNTLDQANHIHSVWRDLRRDFGGDLLAQHYAEVPH</sequence>
<dbReference type="AlphaFoldDB" id="F5XJ10"/>
<dbReference type="STRING" id="1032480.MLP_03220"/>
<organism evidence="1 2">
    <name type="scientific">Microlunatus phosphovorus (strain ATCC 700054 / DSM 10555 / JCM 9379 / NBRC 101784 / NCIMB 13414 / VKM Ac-1990 / NM-1)</name>
    <dbReference type="NCBI Taxonomy" id="1032480"/>
    <lineage>
        <taxon>Bacteria</taxon>
        <taxon>Bacillati</taxon>
        <taxon>Actinomycetota</taxon>
        <taxon>Actinomycetes</taxon>
        <taxon>Propionibacteriales</taxon>
        <taxon>Propionibacteriaceae</taxon>
        <taxon>Microlunatus</taxon>
    </lineage>
</organism>
<dbReference type="KEGG" id="mph:MLP_03220"/>